<dbReference type="PANTHER" id="PTHR30055">
    <property type="entry name" value="HTH-TYPE TRANSCRIPTIONAL REGULATOR RUTR"/>
    <property type="match status" value="1"/>
</dbReference>
<accession>A0A1M6B592</accession>
<dbReference type="Pfam" id="PF00440">
    <property type="entry name" value="TetR_N"/>
    <property type="match status" value="1"/>
</dbReference>
<dbReference type="PRINTS" id="PR00455">
    <property type="entry name" value="HTHTETR"/>
</dbReference>
<dbReference type="STRING" id="1123357.SAMN02745244_00342"/>
<evidence type="ECO:0000313" key="5">
    <source>
        <dbReference type="Proteomes" id="UP000184512"/>
    </source>
</evidence>
<evidence type="ECO:0000313" key="4">
    <source>
        <dbReference type="EMBL" id="SHI43827.1"/>
    </source>
</evidence>
<evidence type="ECO:0000256" key="1">
    <source>
        <dbReference type="ARBA" id="ARBA00023125"/>
    </source>
</evidence>
<sequence>MKTGSVLGRRDRNKAAKKAAITHAAADLFAEHGYAGTTTQQVAHLADVAEGTLFRYAGSKPELLLMVINEHLRPLVSAETTLGERPVEDKVLDLLGPLIDLADSQPENAGPFLREVLFGEEGPERSDSLELVDQLVARIAALLAPYGEGFKAEMALEEASRWVVSALVSDLLQDVVGRPSTDRRATLRARVRVLLRGLGVPT</sequence>
<protein>
    <submittedName>
        <fullName evidence="4">Transcriptional regulator, TetR family</fullName>
    </submittedName>
</protein>
<dbReference type="EMBL" id="FQZG01000006">
    <property type="protein sequence ID" value="SHI43827.1"/>
    <property type="molecule type" value="Genomic_DNA"/>
</dbReference>
<dbReference type="PANTHER" id="PTHR30055:SF226">
    <property type="entry name" value="HTH-TYPE TRANSCRIPTIONAL REGULATOR PKSA"/>
    <property type="match status" value="1"/>
</dbReference>
<dbReference type="GO" id="GO:0000976">
    <property type="term" value="F:transcription cis-regulatory region binding"/>
    <property type="evidence" value="ECO:0007669"/>
    <property type="project" value="TreeGrafter"/>
</dbReference>
<reference evidence="4 5" key="1">
    <citation type="submission" date="2016-11" db="EMBL/GenBank/DDBJ databases">
        <authorList>
            <person name="Jaros S."/>
            <person name="Januszkiewicz K."/>
            <person name="Wedrychowicz H."/>
        </authorList>
    </citation>
    <scope>NUCLEOTIDE SEQUENCE [LARGE SCALE GENOMIC DNA]</scope>
    <source>
        <strain evidence="4 5">DSM 12906</strain>
    </source>
</reference>
<evidence type="ECO:0000256" key="2">
    <source>
        <dbReference type="PROSITE-ProRule" id="PRU00335"/>
    </source>
</evidence>
<keyword evidence="5" id="KW-1185">Reference proteome</keyword>
<dbReference type="GO" id="GO:0003700">
    <property type="term" value="F:DNA-binding transcription factor activity"/>
    <property type="evidence" value="ECO:0007669"/>
    <property type="project" value="TreeGrafter"/>
</dbReference>
<dbReference type="AlphaFoldDB" id="A0A1M6B592"/>
<feature type="DNA-binding region" description="H-T-H motif" evidence="2">
    <location>
        <begin position="38"/>
        <end position="57"/>
    </location>
</feature>
<evidence type="ECO:0000259" key="3">
    <source>
        <dbReference type="PROSITE" id="PS50977"/>
    </source>
</evidence>
<dbReference type="InterPro" id="IPR009057">
    <property type="entry name" value="Homeodomain-like_sf"/>
</dbReference>
<dbReference type="SUPFAM" id="SSF46689">
    <property type="entry name" value="Homeodomain-like"/>
    <property type="match status" value="1"/>
</dbReference>
<dbReference type="Proteomes" id="UP000184512">
    <property type="component" value="Unassembled WGS sequence"/>
</dbReference>
<dbReference type="PROSITE" id="PS50977">
    <property type="entry name" value="HTH_TETR_2"/>
    <property type="match status" value="1"/>
</dbReference>
<dbReference type="Gene3D" id="1.10.357.10">
    <property type="entry name" value="Tetracycline Repressor, domain 2"/>
    <property type="match status" value="1"/>
</dbReference>
<organism evidence="4 5">
    <name type="scientific">Tessaracoccus bendigoensis DSM 12906</name>
    <dbReference type="NCBI Taxonomy" id="1123357"/>
    <lineage>
        <taxon>Bacteria</taxon>
        <taxon>Bacillati</taxon>
        <taxon>Actinomycetota</taxon>
        <taxon>Actinomycetes</taxon>
        <taxon>Propionibacteriales</taxon>
        <taxon>Propionibacteriaceae</taxon>
        <taxon>Tessaracoccus</taxon>
    </lineage>
</organism>
<name>A0A1M6B592_9ACTN</name>
<dbReference type="RefSeq" id="WP_073185840.1">
    <property type="nucleotide sequence ID" value="NZ_FQZG01000006.1"/>
</dbReference>
<keyword evidence="1 2" id="KW-0238">DNA-binding</keyword>
<gene>
    <name evidence="4" type="ORF">SAMN02745244_00342</name>
</gene>
<dbReference type="InterPro" id="IPR050109">
    <property type="entry name" value="HTH-type_TetR-like_transc_reg"/>
</dbReference>
<feature type="domain" description="HTH tetR-type" evidence="3">
    <location>
        <begin position="15"/>
        <end position="75"/>
    </location>
</feature>
<dbReference type="InterPro" id="IPR001647">
    <property type="entry name" value="HTH_TetR"/>
</dbReference>
<proteinExistence type="predicted"/>